<protein>
    <submittedName>
        <fullName evidence="12">Cell surface A33 antigen Glycoprotein A33</fullName>
    </submittedName>
</protein>
<dbReference type="PROSITE" id="PS50835">
    <property type="entry name" value="IG_LIKE"/>
    <property type="match status" value="2"/>
</dbReference>
<keyword evidence="2 9" id="KW-0812">Transmembrane</keyword>
<dbReference type="InterPro" id="IPR003599">
    <property type="entry name" value="Ig_sub"/>
</dbReference>
<proteinExistence type="predicted"/>
<reference evidence="13" key="2">
    <citation type="submission" date="2019-02" db="EMBL/GenBank/DDBJ databases">
        <title>Opniocepnalus argus Var Kimnra genome.</title>
        <authorList>
            <person name="Zhou C."/>
            <person name="Xiao S."/>
        </authorList>
    </citation>
    <scope>NUCLEOTIDE SEQUENCE [LARGE SCALE GENOMIC DNA]</scope>
</reference>
<organism evidence="12 13">
    <name type="scientific">Channa argus</name>
    <name type="common">Northern snakehead</name>
    <name type="synonym">Ophicephalus argus</name>
    <dbReference type="NCBI Taxonomy" id="215402"/>
    <lineage>
        <taxon>Eukaryota</taxon>
        <taxon>Metazoa</taxon>
        <taxon>Chordata</taxon>
        <taxon>Craniata</taxon>
        <taxon>Vertebrata</taxon>
        <taxon>Euteleostomi</taxon>
        <taxon>Actinopterygii</taxon>
        <taxon>Neopterygii</taxon>
        <taxon>Teleostei</taxon>
        <taxon>Neoteleostei</taxon>
        <taxon>Acanthomorphata</taxon>
        <taxon>Anabantaria</taxon>
        <taxon>Anabantiformes</taxon>
        <taxon>Channoidei</taxon>
        <taxon>Channidae</taxon>
        <taxon>Channa</taxon>
    </lineage>
</organism>
<dbReference type="PANTHER" id="PTHR44969:SF1">
    <property type="entry name" value="CELL SURFACE A33 ANTIGEN"/>
    <property type="match status" value="1"/>
</dbReference>
<dbReference type="SMART" id="SM00409">
    <property type="entry name" value="IG"/>
    <property type="match status" value="2"/>
</dbReference>
<reference evidence="12 13" key="1">
    <citation type="submission" date="2019-02" db="EMBL/GenBank/DDBJ databases">
        <title>Opniocepnalus argus genome.</title>
        <authorList>
            <person name="Zhou C."/>
            <person name="Xiao S."/>
        </authorList>
    </citation>
    <scope>NUCLEOTIDE SEQUENCE [LARGE SCALE GENOMIC DNA]</scope>
    <source>
        <strain evidence="12">OARG1902GOOAL</strain>
        <tissue evidence="12">Muscle</tissue>
    </source>
</reference>
<dbReference type="InterPro" id="IPR007110">
    <property type="entry name" value="Ig-like_dom"/>
</dbReference>
<evidence type="ECO:0000256" key="5">
    <source>
        <dbReference type="ARBA" id="ARBA00023136"/>
    </source>
</evidence>
<feature type="region of interest" description="Disordered" evidence="8">
    <location>
        <begin position="283"/>
        <end position="551"/>
    </location>
</feature>
<feature type="chain" id="PRO_5026356269" evidence="10">
    <location>
        <begin position="32"/>
        <end position="551"/>
    </location>
</feature>
<feature type="domain" description="Ig-like" evidence="11">
    <location>
        <begin position="27"/>
        <end position="147"/>
    </location>
</feature>
<feature type="domain" description="Ig-like" evidence="11">
    <location>
        <begin position="153"/>
        <end position="242"/>
    </location>
</feature>
<dbReference type="InterPro" id="IPR042474">
    <property type="entry name" value="A33"/>
</dbReference>
<dbReference type="InterPro" id="IPR003598">
    <property type="entry name" value="Ig_sub2"/>
</dbReference>
<accession>A0A6G1PWW2</accession>
<evidence type="ECO:0000256" key="4">
    <source>
        <dbReference type="ARBA" id="ARBA00022989"/>
    </source>
</evidence>
<comment type="subcellular location">
    <subcellularLocation>
        <location evidence="1">Membrane</location>
        <topology evidence="1">Single-pass type I membrane protein</topology>
    </subcellularLocation>
</comment>
<evidence type="ECO:0000256" key="9">
    <source>
        <dbReference type="SAM" id="Phobius"/>
    </source>
</evidence>
<feature type="compositionally biased region" description="Basic and acidic residues" evidence="8">
    <location>
        <begin position="340"/>
        <end position="551"/>
    </location>
</feature>
<keyword evidence="5 9" id="KW-0472">Membrane</keyword>
<keyword evidence="3 10" id="KW-0732">Signal</keyword>
<feature type="transmembrane region" description="Helical" evidence="9">
    <location>
        <begin position="254"/>
        <end position="275"/>
    </location>
</feature>
<evidence type="ECO:0000256" key="6">
    <source>
        <dbReference type="ARBA" id="ARBA00023157"/>
    </source>
</evidence>
<gene>
    <name evidence="12" type="ORF">EXN66_Car010395</name>
</gene>
<evidence type="ECO:0000256" key="3">
    <source>
        <dbReference type="ARBA" id="ARBA00022729"/>
    </source>
</evidence>
<dbReference type="FunFam" id="2.60.40.10:FF:000095">
    <property type="entry name" value="immunoglobulin superfamily member 11 isoform X1"/>
    <property type="match status" value="1"/>
</dbReference>
<evidence type="ECO:0000256" key="1">
    <source>
        <dbReference type="ARBA" id="ARBA00004479"/>
    </source>
</evidence>
<dbReference type="SMART" id="SM00408">
    <property type="entry name" value="IGc2"/>
    <property type="match status" value="2"/>
</dbReference>
<evidence type="ECO:0000256" key="10">
    <source>
        <dbReference type="SAM" id="SignalP"/>
    </source>
</evidence>
<evidence type="ECO:0000259" key="11">
    <source>
        <dbReference type="PROSITE" id="PS50835"/>
    </source>
</evidence>
<dbReference type="Pfam" id="PF07686">
    <property type="entry name" value="V-set"/>
    <property type="match status" value="1"/>
</dbReference>
<dbReference type="Proteomes" id="UP000503349">
    <property type="component" value="Chromosome 10"/>
</dbReference>
<sequence>MVDPAAAMRTNGQLRWEKLFLILTVLPCCRNLQVSIPETHYIVERGGNITLTCSFIPARPDFKTFFLTWEADPDNIRDPLKPVGTYFSNNPTDIAPAYEGRASLDVDFVKKVSTLHLTKVTVQDSRGYQCSVRIPGDDAGTLAATTSLLVTVPPSAPICKLQGTAEYWHNISLTCMSEEGSPAPIYTWERYSVENKPSNFPPKTTQKDGILSLFNISQEMSGYYICTSTNNIGSASCNFTLAVMPNSLNIGSTGIIIIAVLAGVLVVGILIFCFCRRKSKKSKYAKGSPGEMAHDTDAPKAGKQYWDDMSNSKPEQHSQPEDKYIVPPNVNSVTTAGHMIEGDQHSSVGAKDRHDGKASDIDSQRYQDDHYRGSRDRLDDQRDPHGGSRDHLDDQRDRYGGSRDRLDDQRNHYVGSRDRLDDRPDPYGGSRDRLDDQRNHYGGSRDRLDDRPDRYGGSRDRLDDQRNHYGGSRDRLDDWADRQGGSRDRLADQRDRYGGSRDRLDDKRDRYGGSRDRLDDKRDRCGGSRDRLDDQRDRNGGSRDRLYYGGD</sequence>
<feature type="signal peptide" evidence="10">
    <location>
        <begin position="1"/>
        <end position="31"/>
    </location>
</feature>
<dbReference type="Gene3D" id="2.60.40.10">
    <property type="entry name" value="Immunoglobulins"/>
    <property type="match status" value="2"/>
</dbReference>
<keyword evidence="4 9" id="KW-1133">Transmembrane helix</keyword>
<dbReference type="EMBL" id="CM015721">
    <property type="protein sequence ID" value="KAF3694719.1"/>
    <property type="molecule type" value="Genomic_DNA"/>
</dbReference>
<dbReference type="AlphaFoldDB" id="A0A6G1PWW2"/>
<dbReference type="PANTHER" id="PTHR44969">
    <property type="entry name" value="CELL SURFACE A33 ANTIGEN"/>
    <property type="match status" value="1"/>
</dbReference>
<feature type="compositionally biased region" description="Basic and acidic residues" evidence="8">
    <location>
        <begin position="314"/>
        <end position="324"/>
    </location>
</feature>
<dbReference type="GO" id="GO:0005886">
    <property type="term" value="C:plasma membrane"/>
    <property type="evidence" value="ECO:0007669"/>
    <property type="project" value="InterPro"/>
</dbReference>
<evidence type="ECO:0000313" key="13">
    <source>
        <dbReference type="Proteomes" id="UP000503349"/>
    </source>
</evidence>
<name>A0A6G1PWW2_CHAAH</name>
<dbReference type="InterPro" id="IPR013783">
    <property type="entry name" value="Ig-like_fold"/>
</dbReference>
<evidence type="ECO:0000256" key="2">
    <source>
        <dbReference type="ARBA" id="ARBA00022692"/>
    </source>
</evidence>
<evidence type="ECO:0000313" key="12">
    <source>
        <dbReference type="EMBL" id="KAF3694719.1"/>
    </source>
</evidence>
<dbReference type="InterPro" id="IPR013106">
    <property type="entry name" value="Ig_V-set"/>
</dbReference>
<dbReference type="SUPFAM" id="SSF48726">
    <property type="entry name" value="Immunoglobulin"/>
    <property type="match status" value="2"/>
</dbReference>
<keyword evidence="7" id="KW-0393">Immunoglobulin domain</keyword>
<evidence type="ECO:0000256" key="7">
    <source>
        <dbReference type="ARBA" id="ARBA00023319"/>
    </source>
</evidence>
<keyword evidence="6" id="KW-1015">Disulfide bond</keyword>
<keyword evidence="13" id="KW-1185">Reference proteome</keyword>
<dbReference type="InterPro" id="IPR036179">
    <property type="entry name" value="Ig-like_dom_sf"/>
</dbReference>
<evidence type="ECO:0000256" key="8">
    <source>
        <dbReference type="SAM" id="MobiDB-lite"/>
    </source>
</evidence>
<dbReference type="Pfam" id="PF13927">
    <property type="entry name" value="Ig_3"/>
    <property type="match status" value="1"/>
</dbReference>
<dbReference type="CDD" id="cd12087">
    <property type="entry name" value="TM_EGFR-like"/>
    <property type="match status" value="1"/>
</dbReference>